<dbReference type="AlphaFoldDB" id="A0AAV7Q540"/>
<reference evidence="1" key="1">
    <citation type="journal article" date="2022" name="bioRxiv">
        <title>Sequencing and chromosome-scale assembly of the giantPleurodeles waltlgenome.</title>
        <authorList>
            <person name="Brown T."/>
            <person name="Elewa A."/>
            <person name="Iarovenko S."/>
            <person name="Subramanian E."/>
            <person name="Araus A.J."/>
            <person name="Petzold A."/>
            <person name="Susuki M."/>
            <person name="Suzuki K.-i.T."/>
            <person name="Hayashi T."/>
            <person name="Toyoda A."/>
            <person name="Oliveira C."/>
            <person name="Osipova E."/>
            <person name="Leigh N.D."/>
            <person name="Simon A."/>
            <person name="Yun M.H."/>
        </authorList>
    </citation>
    <scope>NUCLEOTIDE SEQUENCE</scope>
    <source>
        <strain evidence="1">20211129_DDA</strain>
        <tissue evidence="1">Liver</tissue>
    </source>
</reference>
<comment type="caution">
    <text evidence="1">The sequence shown here is derived from an EMBL/GenBank/DDBJ whole genome shotgun (WGS) entry which is preliminary data.</text>
</comment>
<evidence type="ECO:0000313" key="1">
    <source>
        <dbReference type="EMBL" id="KAJ1135687.1"/>
    </source>
</evidence>
<proteinExistence type="predicted"/>
<protein>
    <submittedName>
        <fullName evidence="1">Uncharacterized protein</fullName>
    </submittedName>
</protein>
<name>A0AAV7Q540_PLEWA</name>
<accession>A0AAV7Q540</accession>
<dbReference type="Proteomes" id="UP001066276">
    <property type="component" value="Chromosome 6"/>
</dbReference>
<evidence type="ECO:0000313" key="2">
    <source>
        <dbReference type="Proteomes" id="UP001066276"/>
    </source>
</evidence>
<organism evidence="1 2">
    <name type="scientific">Pleurodeles waltl</name>
    <name type="common">Iberian ribbed newt</name>
    <dbReference type="NCBI Taxonomy" id="8319"/>
    <lineage>
        <taxon>Eukaryota</taxon>
        <taxon>Metazoa</taxon>
        <taxon>Chordata</taxon>
        <taxon>Craniata</taxon>
        <taxon>Vertebrata</taxon>
        <taxon>Euteleostomi</taxon>
        <taxon>Amphibia</taxon>
        <taxon>Batrachia</taxon>
        <taxon>Caudata</taxon>
        <taxon>Salamandroidea</taxon>
        <taxon>Salamandridae</taxon>
        <taxon>Pleurodelinae</taxon>
        <taxon>Pleurodeles</taxon>
    </lineage>
</organism>
<keyword evidence="2" id="KW-1185">Reference proteome</keyword>
<dbReference type="EMBL" id="JANPWB010000010">
    <property type="protein sequence ID" value="KAJ1135687.1"/>
    <property type="molecule type" value="Genomic_DNA"/>
</dbReference>
<gene>
    <name evidence="1" type="ORF">NDU88_002125</name>
</gene>
<sequence length="150" mass="17137">MLRKRISRANPASLYPLLELGAAALLGPRVPVGQPLSPALGWRWSYQAWIAGWLQVHTQCREGMTSPESQNVGLYSNVFCIMDQRHLTDLAWKRLLTDRKGFTGVSSRLQQVLSFICRGLTFRDVTRRTRKQCTVPAGRLPAVHWQSWQY</sequence>